<dbReference type="OrthoDB" id="2162583at2"/>
<protein>
    <recommendedName>
        <fullName evidence="4">ISLre2 family transposase</fullName>
    </recommendedName>
</protein>
<evidence type="ECO:0000313" key="3">
    <source>
        <dbReference type="Proteomes" id="UP000000417"/>
    </source>
</evidence>
<proteinExistence type="inferred from homology"/>
<reference evidence="2 3" key="1">
    <citation type="journal article" date="2004" name="Nucleic Acids Res.">
        <title>Genome sequence of Symbiobacterium thermophilum, an uncultivable bacterium that depends on microbial commensalism.</title>
        <authorList>
            <person name="Ueda K."/>
            <person name="Yamashita A."/>
            <person name="Ishikawa J."/>
            <person name="Shimada M."/>
            <person name="Watsuji T."/>
            <person name="Morimura K."/>
            <person name="Ikeda H."/>
            <person name="Hattori M."/>
            <person name="Beppu T."/>
        </authorList>
    </citation>
    <scope>NUCLEOTIDE SEQUENCE [LARGE SCALE GENOMIC DNA]</scope>
    <source>
        <strain evidence="3">T / IAM 14863</strain>
    </source>
</reference>
<evidence type="ECO:0000313" key="2">
    <source>
        <dbReference type="EMBL" id="BAD41800.1"/>
    </source>
</evidence>
<keyword evidence="3" id="KW-1185">Reference proteome</keyword>
<dbReference type="KEGG" id="sth:STH2815"/>
<gene>
    <name evidence="2" type="ordered locus">STH2815</name>
</gene>
<dbReference type="Pfam" id="PF06782">
    <property type="entry name" value="UPF0236"/>
    <property type="match status" value="1"/>
</dbReference>
<dbReference type="NCBIfam" id="NF033529">
    <property type="entry name" value="transpos_ISLre2"/>
    <property type="match status" value="1"/>
</dbReference>
<dbReference type="eggNOG" id="ENOG502ZACA">
    <property type="taxonomic scope" value="Bacteria"/>
</dbReference>
<dbReference type="HOGENOM" id="CLU_040782_0_0_9"/>
<accession>Q67KJ8</accession>
<dbReference type="EMBL" id="AP006840">
    <property type="protein sequence ID" value="BAD41800.1"/>
    <property type="molecule type" value="Genomic_DNA"/>
</dbReference>
<evidence type="ECO:0000256" key="1">
    <source>
        <dbReference type="ARBA" id="ARBA00006539"/>
    </source>
</evidence>
<organism evidence="2 3">
    <name type="scientific">Symbiobacterium thermophilum (strain DSM 24528 / JCM 14929 / IAM 14863 / T)</name>
    <dbReference type="NCBI Taxonomy" id="292459"/>
    <lineage>
        <taxon>Bacteria</taxon>
        <taxon>Bacillati</taxon>
        <taxon>Bacillota</taxon>
        <taxon>Clostridia</taxon>
        <taxon>Eubacteriales</taxon>
        <taxon>Symbiobacteriaceae</taxon>
        <taxon>Symbiobacterium</taxon>
    </lineage>
</organism>
<comment type="similarity">
    <text evidence="1">Belongs to the UPF0236 family.</text>
</comment>
<dbReference type="Proteomes" id="UP000000417">
    <property type="component" value="Chromosome"/>
</dbReference>
<evidence type="ECO:0008006" key="4">
    <source>
        <dbReference type="Google" id="ProtNLM"/>
    </source>
</evidence>
<dbReference type="STRING" id="292459.STH2815"/>
<dbReference type="InterPro" id="IPR009620">
    <property type="entry name" value="UPF0236"/>
</dbReference>
<sequence>MFKVADSVTSFKDLVQWLLEKLAADFCQQVETVLAEIENQREREESLKGWESIGPRERTLVSLFGMEIRFRPRGYRQRRPDGSWAYRYPLDEMLGLLPEERFCPLVQELAVELAARMSFREAATVLREHLRVPVSHQEVHRWLQEAGQERDRQFREEVQAVFERGQAPESEGRGAEMVVIEADGMYIPLQRERQRVAELKLAVMHEGWEAESPAGERFRLMNKAVWAGYMQAEAFWERGDICFAQRYDPEKVGRVIVNGDGAEWIKEARKHFSNVELYLDPFHRNRAIQEALGFAPDLVRRALNAVRSGDLKGLGRVLNEAVAVARGEDQVK</sequence>
<name>Q67KJ8_SYMTH</name>
<dbReference type="AlphaFoldDB" id="Q67KJ8"/>